<organism evidence="3 4">
    <name type="scientific">Punica granatum</name>
    <name type="common">Pomegranate</name>
    <dbReference type="NCBI Taxonomy" id="22663"/>
    <lineage>
        <taxon>Eukaryota</taxon>
        <taxon>Viridiplantae</taxon>
        <taxon>Streptophyta</taxon>
        <taxon>Embryophyta</taxon>
        <taxon>Tracheophyta</taxon>
        <taxon>Spermatophyta</taxon>
        <taxon>Magnoliopsida</taxon>
        <taxon>eudicotyledons</taxon>
        <taxon>Gunneridae</taxon>
        <taxon>Pentapetalae</taxon>
        <taxon>rosids</taxon>
        <taxon>malvids</taxon>
        <taxon>Myrtales</taxon>
        <taxon>Lythraceae</taxon>
        <taxon>Punica</taxon>
    </lineage>
</organism>
<comment type="caution">
    <text evidence="3">The sequence shown here is derived from an EMBL/GenBank/DDBJ whole genome shotgun (WGS) entry which is preliminary data.</text>
</comment>
<reference evidence="3 4" key="1">
    <citation type="submission" date="2017-11" db="EMBL/GenBank/DDBJ databases">
        <title>De-novo sequencing of pomegranate (Punica granatum L.) genome.</title>
        <authorList>
            <person name="Akparov Z."/>
            <person name="Amiraslanov A."/>
            <person name="Hajiyeva S."/>
            <person name="Abbasov M."/>
            <person name="Kaur K."/>
            <person name="Hamwieh A."/>
            <person name="Solovyev V."/>
            <person name="Salamov A."/>
            <person name="Braich B."/>
            <person name="Kosarev P."/>
            <person name="Mahmoud A."/>
            <person name="Hajiyev E."/>
            <person name="Babayeva S."/>
            <person name="Izzatullayeva V."/>
            <person name="Mammadov A."/>
            <person name="Mammadov A."/>
            <person name="Sharifova S."/>
            <person name="Ojaghi J."/>
            <person name="Eynullazada K."/>
            <person name="Bayramov B."/>
            <person name="Abdulazimova A."/>
            <person name="Shahmuradov I."/>
        </authorList>
    </citation>
    <scope>NUCLEOTIDE SEQUENCE [LARGE SCALE GENOMIC DNA]</scope>
    <source>
        <strain evidence="4">cv. AG2017</strain>
        <tissue evidence="3">Leaf</tissue>
    </source>
</reference>
<accession>A0A2I0IJ97</accession>
<evidence type="ECO:0000259" key="2">
    <source>
        <dbReference type="Pfam" id="PF00078"/>
    </source>
</evidence>
<gene>
    <name evidence="3" type="ORF">CRG98_035529</name>
</gene>
<dbReference type="STRING" id="22663.A0A2I0IJ97"/>
<sequence length="689" mass="77160">MAESASQPATNGVQSLPQPISGEKLASKGPLNWRKVFPKVNQSLEFFEGVDYYNVKPPSKLLQIGVEQWCYTLVGRFLGKAPRVWEDCICCKWVMGIPLQYFHPKGISFLASAIGKPLYMDRATALRSRLDYAKVCIEVEVEKEIPTVLNVDMGNEHIVEVLVDTPWIPEKCDKCRTDELKDAGRDDLNIPGPGKEGCELEVYNPAKATASPAPEKKEMADGSDLHKINTATPSQRDPLKSNGKQVVLEEVGSRDDAISSDDELETMVLKFAKDHDIGIFALIETRVQEGNPMAVLYKKLRNLKRQLKDFNRSNFGDVHAKVADLQTQLAQIQTAILESDCVQSEIMTKETALRVELLEAMDKEEKLLKQKSRVAWLKAGDQDTSFFHKAVKIRNARTSMRVLYTNSGTKLEEMQEIKAEAVKFYQGLLGGKYDSVAGIFAAQISSILKKKISHAQYQLLGSPITEEEIKSALFSMGNDKSPDPDGFTMNYTERPKGTATRRPPIALSVCYCHGGLLKAFGHYCRRGRIGFHPRCKSIKLTHLCFADDLFLFINGSKESLVAILDVLNTFYNWSGLKLNLEKIEIFMGGINEEGISILVNSSGFEKGTLPVRYLGLPLVSGKLSSKNCEALTERILKRIRSWSVKHLSYAGRVQLINSVLFSMANYWCTHFILPKKVVKLVQQQCKSFL</sequence>
<protein>
    <recommendedName>
        <fullName evidence="2">Reverse transcriptase domain-containing protein</fullName>
    </recommendedName>
</protein>
<feature type="domain" description="Reverse transcriptase" evidence="2">
    <location>
        <begin position="538"/>
        <end position="617"/>
    </location>
</feature>
<dbReference type="Pfam" id="PF00078">
    <property type="entry name" value="RVT_1"/>
    <property type="match status" value="1"/>
</dbReference>
<evidence type="ECO:0000313" key="3">
    <source>
        <dbReference type="EMBL" id="PKI44067.1"/>
    </source>
</evidence>
<keyword evidence="4" id="KW-1185">Reference proteome</keyword>
<feature type="compositionally biased region" description="Polar residues" evidence="1">
    <location>
        <begin position="1"/>
        <end position="18"/>
    </location>
</feature>
<proteinExistence type="predicted"/>
<dbReference type="EMBL" id="PGOL01002951">
    <property type="protein sequence ID" value="PKI44067.1"/>
    <property type="molecule type" value="Genomic_DNA"/>
</dbReference>
<name>A0A2I0IJ97_PUNGR</name>
<dbReference type="PANTHER" id="PTHR33116:SF84">
    <property type="entry name" value="RNA-DIRECTED DNA POLYMERASE"/>
    <property type="match status" value="1"/>
</dbReference>
<evidence type="ECO:0000313" key="4">
    <source>
        <dbReference type="Proteomes" id="UP000233551"/>
    </source>
</evidence>
<dbReference type="PANTHER" id="PTHR33116">
    <property type="entry name" value="REVERSE TRANSCRIPTASE ZINC-BINDING DOMAIN-CONTAINING PROTEIN-RELATED-RELATED"/>
    <property type="match status" value="1"/>
</dbReference>
<dbReference type="Proteomes" id="UP000233551">
    <property type="component" value="Unassembled WGS sequence"/>
</dbReference>
<evidence type="ECO:0000256" key="1">
    <source>
        <dbReference type="SAM" id="MobiDB-lite"/>
    </source>
</evidence>
<dbReference type="AlphaFoldDB" id="A0A2I0IJ97"/>
<feature type="region of interest" description="Disordered" evidence="1">
    <location>
        <begin position="1"/>
        <end position="20"/>
    </location>
</feature>
<dbReference type="InterPro" id="IPR000477">
    <property type="entry name" value="RT_dom"/>
</dbReference>